<sequence length="147" mass="15262">MEPEFEPEIELVDLPGHIWDALMTRALSGESFVSNDEVVPDQTDDPTTTDDGTDYGPAAGDDIDGSDNEVDPEDGGVLVDSPDSASDTSNETSGSGSFSNNDADSLPTGGSHFGGDASANDPLGHSAGDEEFELLDFPDDGFSPGEF</sequence>
<keyword evidence="3" id="KW-1185">Reference proteome</keyword>
<dbReference type="STRING" id="662755.CRES_0397"/>
<dbReference type="Proteomes" id="UP000000492">
    <property type="component" value="Chromosome"/>
</dbReference>
<dbReference type="RefSeq" id="WP_013887786.1">
    <property type="nucleotide sequence ID" value="NC_015673.1"/>
</dbReference>
<evidence type="ECO:0000256" key="1">
    <source>
        <dbReference type="SAM" id="MobiDB-lite"/>
    </source>
</evidence>
<name>F8DXW3_CORRG</name>
<dbReference type="HOGENOM" id="CLU_1764953_0_0_11"/>
<feature type="compositionally biased region" description="Acidic residues" evidence="1">
    <location>
        <begin position="38"/>
        <end position="53"/>
    </location>
</feature>
<feature type="compositionally biased region" description="Acidic residues" evidence="1">
    <location>
        <begin position="61"/>
        <end position="74"/>
    </location>
</feature>
<dbReference type="EMBL" id="CP002857">
    <property type="protein sequence ID" value="AEI08760.1"/>
    <property type="molecule type" value="Genomic_DNA"/>
</dbReference>
<proteinExistence type="predicted"/>
<dbReference type="KEGG" id="crd:CRES_0397"/>
<evidence type="ECO:0000313" key="3">
    <source>
        <dbReference type="Proteomes" id="UP000000492"/>
    </source>
</evidence>
<protein>
    <submittedName>
        <fullName evidence="2">Uncharacterized protein</fullName>
    </submittedName>
</protein>
<feature type="compositionally biased region" description="Acidic residues" evidence="1">
    <location>
        <begin position="129"/>
        <end position="139"/>
    </location>
</feature>
<evidence type="ECO:0000313" key="2">
    <source>
        <dbReference type="EMBL" id="AEI08760.1"/>
    </source>
</evidence>
<feature type="region of interest" description="Disordered" evidence="1">
    <location>
        <begin position="32"/>
        <end position="147"/>
    </location>
</feature>
<organism evidence="2 3">
    <name type="scientific">Corynebacterium resistens (strain DSM 45100 / JCM 12819 / GTC 2026 / SICGH 158)</name>
    <dbReference type="NCBI Taxonomy" id="662755"/>
    <lineage>
        <taxon>Bacteria</taxon>
        <taxon>Bacillati</taxon>
        <taxon>Actinomycetota</taxon>
        <taxon>Actinomycetes</taxon>
        <taxon>Mycobacteriales</taxon>
        <taxon>Corynebacteriaceae</taxon>
        <taxon>Corynebacterium</taxon>
    </lineage>
</organism>
<feature type="compositionally biased region" description="Polar residues" evidence="1">
    <location>
        <begin position="83"/>
        <end position="103"/>
    </location>
</feature>
<accession>F8DXW3</accession>
<dbReference type="AlphaFoldDB" id="F8DXW3"/>
<gene>
    <name evidence="2" type="ordered locus">CRES_0397</name>
</gene>
<reference evidence="2 3" key="1">
    <citation type="journal article" date="2012" name="BMC Genomics">
        <title>Complete genome sequence, lifestyle, and multi-drug resistance of the human pathogen Corynebacterium resistens DSM 45100 isolated from blood samples of a leukemia patient.</title>
        <authorList>
            <person name="Schroder J."/>
            <person name="Maus I."/>
            <person name="Meyer K."/>
            <person name="Wordemann S."/>
            <person name="Blom J."/>
            <person name="Jaenicke S."/>
            <person name="Schneider J."/>
            <person name="Trost E."/>
            <person name="Tauch A."/>
        </authorList>
    </citation>
    <scope>NUCLEOTIDE SEQUENCE [LARGE SCALE GENOMIC DNA]</scope>
    <source>
        <strain evidence="3">DSM 45100 / JCM 12819 / CCUG 50093 / GTC 2026 / SICGH 158</strain>
    </source>
</reference>